<reference evidence="1 2" key="1">
    <citation type="journal article" date="2020" name="Nature">
        <title>Six reference-quality genomes reveal evolution of bat adaptations.</title>
        <authorList>
            <person name="Jebb D."/>
            <person name="Huang Z."/>
            <person name="Pippel M."/>
            <person name="Hughes G.M."/>
            <person name="Lavrichenko K."/>
            <person name="Devanna P."/>
            <person name="Winkler S."/>
            <person name="Jermiin L.S."/>
            <person name="Skirmuntt E.C."/>
            <person name="Katzourakis A."/>
            <person name="Burkitt-Gray L."/>
            <person name="Ray D.A."/>
            <person name="Sullivan K.A.M."/>
            <person name="Roscito J.G."/>
            <person name="Kirilenko B.M."/>
            <person name="Davalos L.M."/>
            <person name="Corthals A.P."/>
            <person name="Power M.L."/>
            <person name="Jones G."/>
            <person name="Ransome R.D."/>
            <person name="Dechmann D.K.N."/>
            <person name="Locatelli A.G."/>
            <person name="Puechmaille S.J."/>
            <person name="Fedrigo O."/>
            <person name="Jarvis E.D."/>
            <person name="Hiller M."/>
            <person name="Vernes S.C."/>
            <person name="Myers E.W."/>
            <person name="Teeling E.C."/>
        </authorList>
    </citation>
    <scope>NUCLEOTIDE SEQUENCE [LARGE SCALE GENOMIC DNA]</scope>
    <source>
        <strain evidence="1">MRouAeg1</strain>
        <tissue evidence="1">Muscle</tissue>
    </source>
</reference>
<comment type="caution">
    <text evidence="1">The sequence shown here is derived from an EMBL/GenBank/DDBJ whole genome shotgun (WGS) entry which is preliminary data.</text>
</comment>
<evidence type="ECO:0000313" key="2">
    <source>
        <dbReference type="Proteomes" id="UP000593571"/>
    </source>
</evidence>
<organism evidence="1 2">
    <name type="scientific">Rousettus aegyptiacus</name>
    <name type="common">Egyptian fruit bat</name>
    <name type="synonym">Pteropus aegyptiacus</name>
    <dbReference type="NCBI Taxonomy" id="9407"/>
    <lineage>
        <taxon>Eukaryota</taxon>
        <taxon>Metazoa</taxon>
        <taxon>Chordata</taxon>
        <taxon>Craniata</taxon>
        <taxon>Vertebrata</taxon>
        <taxon>Euteleostomi</taxon>
        <taxon>Mammalia</taxon>
        <taxon>Eutheria</taxon>
        <taxon>Laurasiatheria</taxon>
        <taxon>Chiroptera</taxon>
        <taxon>Yinpterochiroptera</taxon>
        <taxon>Pteropodoidea</taxon>
        <taxon>Pteropodidae</taxon>
        <taxon>Rousettinae</taxon>
        <taxon>Rousettus</taxon>
    </lineage>
</organism>
<protein>
    <submittedName>
        <fullName evidence="1">Uncharacterized protein</fullName>
    </submittedName>
</protein>
<accession>A0A7J8BSB8</accession>
<proteinExistence type="predicted"/>
<gene>
    <name evidence="1" type="ORF">HJG63_009612</name>
</gene>
<dbReference type="EMBL" id="JACASE010000016">
    <property type="protein sequence ID" value="KAF6401552.1"/>
    <property type="molecule type" value="Genomic_DNA"/>
</dbReference>
<sequence length="138" mass="15144">MSSCLQLTLGDSCGRLGGQKKLSHSHFVHHTRCHSAASSACWRETADGPGLFHLNRDPLSVSISLGPGCLKSVYINVVQWKAHTEDSLVLDSSLTSCFRFTTVPGPCTIVELQTGSAKHREMCWVHRPETPIREVCRG</sequence>
<dbReference type="AlphaFoldDB" id="A0A7J8BSB8"/>
<dbReference type="Proteomes" id="UP000593571">
    <property type="component" value="Unassembled WGS sequence"/>
</dbReference>
<name>A0A7J8BSB8_ROUAE</name>
<evidence type="ECO:0000313" key="1">
    <source>
        <dbReference type="EMBL" id="KAF6401552.1"/>
    </source>
</evidence>
<keyword evidence="2" id="KW-1185">Reference proteome</keyword>